<reference evidence="1" key="1">
    <citation type="journal article" date="2015" name="Nature">
        <title>Complex archaea that bridge the gap between prokaryotes and eukaryotes.</title>
        <authorList>
            <person name="Spang A."/>
            <person name="Saw J.H."/>
            <person name="Jorgensen S.L."/>
            <person name="Zaremba-Niedzwiedzka K."/>
            <person name="Martijn J."/>
            <person name="Lind A.E."/>
            <person name="van Eijk R."/>
            <person name="Schleper C."/>
            <person name="Guy L."/>
            <person name="Ettema T.J."/>
        </authorList>
    </citation>
    <scope>NUCLEOTIDE SEQUENCE</scope>
</reference>
<dbReference type="AlphaFoldDB" id="A0A0F9M9P3"/>
<comment type="caution">
    <text evidence="1">The sequence shown here is derived from an EMBL/GenBank/DDBJ whole genome shotgun (WGS) entry which is preliminary data.</text>
</comment>
<protein>
    <submittedName>
        <fullName evidence="1">Uncharacterized protein</fullName>
    </submittedName>
</protein>
<evidence type="ECO:0000313" key="1">
    <source>
        <dbReference type="EMBL" id="KKN04170.1"/>
    </source>
</evidence>
<name>A0A0F9M9P3_9ZZZZ</name>
<accession>A0A0F9M9P3</accession>
<sequence length="32" mass="3724">MKILIKDVKIGAKYEGKEIITLLNKRAVKFFD</sequence>
<gene>
    <name evidence="1" type="ORF">LCGC14_1100080</name>
</gene>
<dbReference type="EMBL" id="LAZR01004949">
    <property type="protein sequence ID" value="KKN04170.1"/>
    <property type="molecule type" value="Genomic_DNA"/>
</dbReference>
<organism evidence="1">
    <name type="scientific">marine sediment metagenome</name>
    <dbReference type="NCBI Taxonomy" id="412755"/>
    <lineage>
        <taxon>unclassified sequences</taxon>
        <taxon>metagenomes</taxon>
        <taxon>ecological metagenomes</taxon>
    </lineage>
</organism>
<proteinExistence type="predicted"/>